<proteinExistence type="predicted"/>
<sequence>MKKWIDLPPVWLALFLCLAWLIGWLLPLRLFGEVGAVAGAGLIGAGLLLMAWAVVEMRRARTTVIPHREPVALVTTGPFSLSRNPIYLADAMILSGAILWWDAAVALLLVPVFMRLISHRFIQAEEDRLARGFGPAWDAWSLRVRRWL</sequence>
<gene>
    <name evidence="6" type="ORF">JO391_04320</name>
</gene>
<reference evidence="6" key="1">
    <citation type="submission" date="2021-02" db="EMBL/GenBank/DDBJ databases">
        <title>Rhodobacter shimadae sp. nov., an aerobic anoxygenic phototrophic bacterium isolated from a hot spring.</title>
        <authorList>
            <person name="Muramatsu S."/>
            <person name="Haruta S."/>
            <person name="Hirose S."/>
            <person name="Hanada S."/>
        </authorList>
    </citation>
    <scope>NUCLEOTIDE SEQUENCE</scope>
    <source>
        <strain evidence="6">N10</strain>
    </source>
</reference>
<evidence type="ECO:0000313" key="6">
    <source>
        <dbReference type="EMBL" id="QYZ70745.1"/>
    </source>
</evidence>
<evidence type="ECO:0000256" key="4">
    <source>
        <dbReference type="ARBA" id="ARBA00023136"/>
    </source>
</evidence>
<evidence type="ECO:0000256" key="1">
    <source>
        <dbReference type="ARBA" id="ARBA00004127"/>
    </source>
</evidence>
<dbReference type="GO" id="GO:0012505">
    <property type="term" value="C:endomembrane system"/>
    <property type="evidence" value="ECO:0007669"/>
    <property type="project" value="UniProtKB-SubCell"/>
</dbReference>
<feature type="transmembrane region" description="Helical" evidence="5">
    <location>
        <begin position="7"/>
        <end position="28"/>
    </location>
</feature>
<dbReference type="EMBL" id="CP069370">
    <property type="protein sequence ID" value="QYZ70745.1"/>
    <property type="molecule type" value="Genomic_DNA"/>
</dbReference>
<protein>
    <submittedName>
        <fullName evidence="6">Isoprenylcysteine carboxylmethyltransferase family protein</fullName>
    </submittedName>
</protein>
<dbReference type="Proteomes" id="UP000826300">
    <property type="component" value="Chromosome"/>
</dbReference>
<feature type="transmembrane region" description="Helical" evidence="5">
    <location>
        <begin position="91"/>
        <end position="114"/>
    </location>
</feature>
<comment type="subcellular location">
    <subcellularLocation>
        <location evidence="1">Endomembrane system</location>
        <topology evidence="1">Multi-pass membrane protein</topology>
    </subcellularLocation>
</comment>
<accession>A0A8G0ZWK3</accession>
<keyword evidence="7" id="KW-1185">Reference proteome</keyword>
<evidence type="ECO:0000256" key="2">
    <source>
        <dbReference type="ARBA" id="ARBA00022692"/>
    </source>
</evidence>
<dbReference type="KEGG" id="nsm:JO391_04320"/>
<dbReference type="AlphaFoldDB" id="A0A8G0ZWK3"/>
<dbReference type="InterPro" id="IPR007318">
    <property type="entry name" value="Phopholipid_MeTrfase"/>
</dbReference>
<keyword evidence="2 5" id="KW-0812">Transmembrane</keyword>
<evidence type="ECO:0000256" key="5">
    <source>
        <dbReference type="SAM" id="Phobius"/>
    </source>
</evidence>
<keyword evidence="4 5" id="KW-0472">Membrane</keyword>
<name>A0A8G0ZWK3_9RHOB</name>
<keyword evidence="3 5" id="KW-1133">Transmembrane helix</keyword>
<evidence type="ECO:0000313" key="7">
    <source>
        <dbReference type="Proteomes" id="UP000826300"/>
    </source>
</evidence>
<dbReference type="Gene3D" id="1.20.120.1630">
    <property type="match status" value="1"/>
</dbReference>
<organism evidence="6 7">
    <name type="scientific">Neotabrizicola shimadae</name>
    <dbReference type="NCBI Taxonomy" id="2807096"/>
    <lineage>
        <taxon>Bacteria</taxon>
        <taxon>Pseudomonadati</taxon>
        <taxon>Pseudomonadota</taxon>
        <taxon>Alphaproteobacteria</taxon>
        <taxon>Rhodobacterales</taxon>
        <taxon>Paracoccaceae</taxon>
        <taxon>Neotabrizicola</taxon>
    </lineage>
</organism>
<evidence type="ECO:0000256" key="3">
    <source>
        <dbReference type="ARBA" id="ARBA00022989"/>
    </source>
</evidence>
<dbReference type="RefSeq" id="WP_220662962.1">
    <property type="nucleotide sequence ID" value="NZ_CP069370.1"/>
</dbReference>
<dbReference type="Pfam" id="PF04191">
    <property type="entry name" value="PEMT"/>
    <property type="match status" value="1"/>
</dbReference>
<feature type="transmembrane region" description="Helical" evidence="5">
    <location>
        <begin position="34"/>
        <end position="55"/>
    </location>
</feature>